<evidence type="ECO:0000256" key="1">
    <source>
        <dbReference type="SAM" id="Coils"/>
    </source>
</evidence>
<gene>
    <name evidence="4" type="ORF">G4223_04145</name>
</gene>
<keyword evidence="1" id="KW-0175">Coiled coil</keyword>
<feature type="coiled-coil region" evidence="1">
    <location>
        <begin position="367"/>
        <end position="401"/>
    </location>
</feature>
<proteinExistence type="predicted"/>
<feature type="compositionally biased region" description="Low complexity" evidence="2">
    <location>
        <begin position="775"/>
        <end position="787"/>
    </location>
</feature>
<protein>
    <recommendedName>
        <fullName evidence="3">KAP NTPase domain-containing protein</fullName>
    </recommendedName>
</protein>
<keyword evidence="5" id="KW-1185">Reference proteome</keyword>
<feature type="region of interest" description="Disordered" evidence="2">
    <location>
        <begin position="764"/>
        <end position="796"/>
    </location>
</feature>
<dbReference type="PANTHER" id="PTHR22674:SF6">
    <property type="entry name" value="NTPASE KAP FAMILY P-LOOP DOMAIN-CONTAINING PROTEIN 1"/>
    <property type="match status" value="1"/>
</dbReference>
<comment type="caution">
    <text evidence="4">The sequence shown here is derived from an EMBL/GenBank/DDBJ whole genome shotgun (WGS) entry which is preliminary data.</text>
</comment>
<dbReference type="Pfam" id="PF07693">
    <property type="entry name" value="KAP_NTPase"/>
    <property type="match status" value="2"/>
</dbReference>
<dbReference type="InterPro" id="IPR052754">
    <property type="entry name" value="NTPase_KAP_P-loop"/>
</dbReference>
<accession>A0A7C9QSQ8</accession>
<dbReference type="AlphaFoldDB" id="A0A7C9QSQ8"/>
<name>A0A7C9QSQ8_9PROT</name>
<evidence type="ECO:0000313" key="5">
    <source>
        <dbReference type="Proteomes" id="UP000480684"/>
    </source>
</evidence>
<evidence type="ECO:0000259" key="3">
    <source>
        <dbReference type="Pfam" id="PF07693"/>
    </source>
</evidence>
<dbReference type="InterPro" id="IPR036628">
    <property type="entry name" value="Clp_N_dom_sf"/>
</dbReference>
<feature type="domain" description="KAP NTPase" evidence="3">
    <location>
        <begin position="261"/>
        <end position="355"/>
    </location>
</feature>
<dbReference type="EMBL" id="JAAIYP010000026">
    <property type="protein sequence ID" value="NFV79299.1"/>
    <property type="molecule type" value="Genomic_DNA"/>
</dbReference>
<feature type="domain" description="KAP NTPase" evidence="3">
    <location>
        <begin position="653"/>
        <end position="850"/>
    </location>
</feature>
<organism evidence="4 5">
    <name type="scientific">Magnetospirillum aberrantis SpK</name>
    <dbReference type="NCBI Taxonomy" id="908842"/>
    <lineage>
        <taxon>Bacteria</taxon>
        <taxon>Pseudomonadati</taxon>
        <taxon>Pseudomonadota</taxon>
        <taxon>Alphaproteobacteria</taxon>
        <taxon>Rhodospirillales</taxon>
        <taxon>Rhodospirillaceae</taxon>
        <taxon>Magnetospirillum</taxon>
    </lineage>
</organism>
<evidence type="ECO:0000256" key="2">
    <source>
        <dbReference type="SAM" id="MobiDB-lite"/>
    </source>
</evidence>
<dbReference type="InterPro" id="IPR011646">
    <property type="entry name" value="KAP_P-loop"/>
</dbReference>
<reference evidence="4 5" key="1">
    <citation type="submission" date="2020-02" db="EMBL/GenBank/DDBJ databases">
        <authorList>
            <person name="Dziuba M."/>
            <person name="Kuznetsov B."/>
            <person name="Mardanov A."/>
            <person name="Ravin N."/>
            <person name="Grouzdev D."/>
        </authorList>
    </citation>
    <scope>NUCLEOTIDE SEQUENCE [LARGE SCALE GENOMIC DNA]</scope>
    <source>
        <strain evidence="4 5">SpK</strain>
    </source>
</reference>
<dbReference type="Proteomes" id="UP000480684">
    <property type="component" value="Unassembled WGS sequence"/>
</dbReference>
<dbReference type="RefSeq" id="WP_163675422.1">
    <property type="nucleotide sequence ID" value="NZ_JAAIYP010000026.1"/>
</dbReference>
<evidence type="ECO:0000313" key="4">
    <source>
        <dbReference type="EMBL" id="NFV79299.1"/>
    </source>
</evidence>
<sequence>MGQPLLELVKSDGVFNFNSDAPPPSKPVTLDNSTLSGGDVLSGKSNVPPPPPKSPAEALTNACDAIAPPASRGLRYLLRAAAFLGDQKSANAGIVSPATLLFTIADVVEQGVALGEDSGERRVLTVLAEAVMAADSYGTARGNYAPRVRLPGIKTQRFTLRRFQLSSAARRLLDATGANALRRGGPETTILDLIAAMLDTTSGKLAQLMASFHLDAAALRDALGLNAPAAPPPAAALVRTHPDAIGEVNEDLLDVSANVETFARFVAAQSTALPLAIGLFGDWGHGKSFFMKALKHRVETFAEQARKTETAGGQSPFLGHVAQIEFNAWHYIEADLWASLADHLFTRLNDHFRERSDDNVTDPLAELASAKAVLEESERQEQAAQRQFDAAQAQLQKTQAAYAKSLVARETQRIKWPQAGKVLARTALDTPELRKAWKDLGLPPEIESPDRLRECIDDLNQTAGTIRTTWTALTAGEGWNRPTLWLTLAVLALSCLVPALLRIPIGEGERNLLEVLFAAPAAWLFRLYQTAKSALEKLTAAKNSIADAVTTEQGKAVQALAEAEAAVTAKAGALELARAARSEAAEKLSTLRQQIKDSTPQERMRRFLEERVAAGTYAAKLGILATIRKDIEKLSDLLAPTDKAPDPDLPRLDRIILYIDDLDRCPAPLVVKVLQAIHLLLAFPLFVVVVAVDVRWLQASLKTAYSHLLIDGNDENSDDAAQASAVRPASTQDYLEKIFQVPYWVQPMDGTAASAYARRLMEQAAPPRPNESPQPDAAAATEAPTETGTDDQETPAETTIVSAPAAAQAEQQMEFARLEPREIDQIAELAPLLGGSPRRVKRFINLFSLIKVGLGTDELATLRQPGALEALLANLVVAAGAPRLAPAYFEALATTDSLATLISELDAKAKDDDSWHTVKRALIDIRLSPPALRDWARVAQRYSFTTEPPVTPPPSSPATA</sequence>
<feature type="region of interest" description="Disordered" evidence="2">
    <location>
        <begin position="16"/>
        <end position="57"/>
    </location>
</feature>
<dbReference type="PANTHER" id="PTHR22674">
    <property type="entry name" value="NTPASE, KAP FAMILY P-LOOP DOMAIN-CONTAINING 1"/>
    <property type="match status" value="1"/>
</dbReference>
<dbReference type="Gene3D" id="1.10.1780.10">
    <property type="entry name" value="Clp, N-terminal domain"/>
    <property type="match status" value="1"/>
</dbReference>